<dbReference type="OrthoDB" id="2917865at2"/>
<proteinExistence type="predicted"/>
<feature type="transmembrane region" description="Helical" evidence="1">
    <location>
        <begin position="190"/>
        <end position="213"/>
    </location>
</feature>
<keyword evidence="1" id="KW-0472">Membrane</keyword>
<feature type="transmembrane region" description="Helical" evidence="1">
    <location>
        <begin position="76"/>
        <end position="104"/>
    </location>
</feature>
<name>A0A1T4NN71_9FIRM</name>
<dbReference type="RefSeq" id="WP_087679126.1">
    <property type="nucleotide sequence ID" value="NZ_FUWV01000012.1"/>
</dbReference>
<dbReference type="Pfam" id="PF13346">
    <property type="entry name" value="ABC2_membrane_5"/>
    <property type="match status" value="1"/>
</dbReference>
<keyword evidence="1" id="KW-1133">Transmembrane helix</keyword>
<organism evidence="2 3">
    <name type="scientific">Garciella nitratireducens DSM 15102</name>
    <dbReference type="NCBI Taxonomy" id="1121911"/>
    <lineage>
        <taxon>Bacteria</taxon>
        <taxon>Bacillati</taxon>
        <taxon>Bacillota</taxon>
        <taxon>Clostridia</taxon>
        <taxon>Eubacteriales</taxon>
        <taxon>Eubacteriaceae</taxon>
        <taxon>Garciella</taxon>
    </lineage>
</organism>
<dbReference type="InterPro" id="IPR025699">
    <property type="entry name" value="ABC2_memb-like"/>
</dbReference>
<reference evidence="2 3" key="1">
    <citation type="submission" date="2017-02" db="EMBL/GenBank/DDBJ databases">
        <authorList>
            <person name="Peterson S.W."/>
        </authorList>
    </citation>
    <scope>NUCLEOTIDE SEQUENCE [LARGE SCALE GENOMIC DNA]</scope>
    <source>
        <strain evidence="2 3">DSM 15102</strain>
    </source>
</reference>
<evidence type="ECO:0000313" key="2">
    <source>
        <dbReference type="EMBL" id="SJZ80750.1"/>
    </source>
</evidence>
<keyword evidence="3" id="KW-1185">Reference proteome</keyword>
<feature type="transmembrane region" description="Helical" evidence="1">
    <location>
        <begin position="110"/>
        <end position="134"/>
    </location>
</feature>
<dbReference type="AlphaFoldDB" id="A0A1T4NN71"/>
<feature type="transmembrane region" description="Helical" evidence="1">
    <location>
        <begin position="146"/>
        <end position="166"/>
    </location>
</feature>
<dbReference type="Proteomes" id="UP000196365">
    <property type="component" value="Unassembled WGS sequence"/>
</dbReference>
<keyword evidence="1" id="KW-0812">Transmembrane</keyword>
<evidence type="ECO:0000313" key="3">
    <source>
        <dbReference type="Proteomes" id="UP000196365"/>
    </source>
</evidence>
<sequence length="218" mass="24843">MFSLIIKDLLLLKKTILWGLVYMIFFSVAFQGLEGGAFLFAVALTHVFIMTTSAYEDKNNADVLLNSLPLKKERIVVSKYISGWIDFVISTVFYLGITFLIGIFKIPLEMTSITIMDFMIALFFISLLNAIYLPVFFKFGYIKSRIFNFILLIVIYAGASSAISILKESQNNTLIRSSVEFLTRQNQIKIIFFIGGMVLIITALSCIISFSFYKNREF</sequence>
<protein>
    <submittedName>
        <fullName evidence="2">ABC-2 family transporter protein</fullName>
    </submittedName>
</protein>
<dbReference type="PANTHER" id="PTHR41309">
    <property type="entry name" value="MEMBRANE PROTEIN-RELATED"/>
    <property type="match status" value="1"/>
</dbReference>
<accession>A0A1T4NN71</accession>
<dbReference type="PANTHER" id="PTHR41309:SF2">
    <property type="entry name" value="MEMBRANE PROTEIN"/>
    <property type="match status" value="1"/>
</dbReference>
<dbReference type="EMBL" id="FUWV01000012">
    <property type="protein sequence ID" value="SJZ80750.1"/>
    <property type="molecule type" value="Genomic_DNA"/>
</dbReference>
<evidence type="ECO:0000256" key="1">
    <source>
        <dbReference type="SAM" id="Phobius"/>
    </source>
</evidence>
<gene>
    <name evidence="2" type="ORF">SAMN02745973_01741</name>
</gene>